<keyword evidence="3" id="KW-1185">Reference proteome</keyword>
<proteinExistence type="predicted"/>
<gene>
    <name evidence="2" type="ORF">WG926_25615</name>
</gene>
<reference evidence="2 3" key="1">
    <citation type="submission" date="2024-03" db="EMBL/GenBank/DDBJ databases">
        <title>High-quality draft genome sequencing of Tistrella sp. BH-R2-4.</title>
        <authorList>
            <person name="Dong C."/>
        </authorList>
    </citation>
    <scope>NUCLEOTIDE SEQUENCE [LARGE SCALE GENOMIC DNA]</scope>
    <source>
        <strain evidence="2 3">BH-R2-4</strain>
    </source>
</reference>
<keyword evidence="1" id="KW-0812">Transmembrane</keyword>
<evidence type="ECO:0000313" key="3">
    <source>
        <dbReference type="Proteomes" id="UP001413721"/>
    </source>
</evidence>
<name>A0ABU9YSV8_9PROT</name>
<accession>A0ABU9YSV8</accession>
<feature type="transmembrane region" description="Helical" evidence="1">
    <location>
        <begin position="7"/>
        <end position="27"/>
    </location>
</feature>
<evidence type="ECO:0000313" key="2">
    <source>
        <dbReference type="EMBL" id="MEN2991716.1"/>
    </source>
</evidence>
<organism evidence="2 3">
    <name type="scientific">Tistrella arctica</name>
    <dbReference type="NCBI Taxonomy" id="3133430"/>
    <lineage>
        <taxon>Bacteria</taxon>
        <taxon>Pseudomonadati</taxon>
        <taxon>Pseudomonadota</taxon>
        <taxon>Alphaproteobacteria</taxon>
        <taxon>Geminicoccales</taxon>
        <taxon>Geminicoccaceae</taxon>
        <taxon>Tistrella</taxon>
    </lineage>
</organism>
<dbReference type="Proteomes" id="UP001413721">
    <property type="component" value="Unassembled WGS sequence"/>
</dbReference>
<dbReference type="EMBL" id="JBBKTW010000013">
    <property type="protein sequence ID" value="MEN2991716.1"/>
    <property type="molecule type" value="Genomic_DNA"/>
</dbReference>
<protein>
    <submittedName>
        <fullName evidence="2">Uncharacterized protein</fullName>
    </submittedName>
</protein>
<keyword evidence="1" id="KW-1133">Transmembrane helix</keyword>
<keyword evidence="1" id="KW-0472">Membrane</keyword>
<comment type="caution">
    <text evidence="2">The sequence shown here is derived from an EMBL/GenBank/DDBJ whole genome shotgun (WGS) entry which is preliminary data.</text>
</comment>
<evidence type="ECO:0000256" key="1">
    <source>
        <dbReference type="SAM" id="Phobius"/>
    </source>
</evidence>
<dbReference type="RefSeq" id="WP_345935897.1">
    <property type="nucleotide sequence ID" value="NZ_JBBKTV010000016.1"/>
</dbReference>
<sequence length="68" mass="7061">MNAIFEAVAPIGMAVGVMGLMVCMWAAEGTRRALAEKGGEDSVINALSWPYRLLLRAAGRDAGPGGRG</sequence>